<dbReference type="Gene3D" id="3.40.50.300">
    <property type="entry name" value="P-loop containing nucleotide triphosphate hydrolases"/>
    <property type="match status" value="1"/>
</dbReference>
<dbReference type="SUPFAM" id="SSF52540">
    <property type="entry name" value="P-loop containing nucleoside triphosphate hydrolases"/>
    <property type="match status" value="1"/>
</dbReference>
<dbReference type="GO" id="GO:0005886">
    <property type="term" value="C:plasma membrane"/>
    <property type="evidence" value="ECO:0007669"/>
    <property type="project" value="TreeGrafter"/>
</dbReference>
<dbReference type="EMBL" id="JALJXV010000006">
    <property type="protein sequence ID" value="MCP1675395.1"/>
    <property type="molecule type" value="Genomic_DNA"/>
</dbReference>
<keyword evidence="5" id="KW-1185">Reference proteome</keyword>
<dbReference type="PANTHER" id="PTHR24220">
    <property type="entry name" value="IMPORT ATP-BINDING PROTEIN"/>
    <property type="match status" value="1"/>
</dbReference>
<comment type="caution">
    <text evidence="4">The sequence shown here is derived from an EMBL/GenBank/DDBJ whole genome shotgun (WGS) entry which is preliminary data.</text>
</comment>
<keyword evidence="1" id="KW-0547">Nucleotide-binding</keyword>
<proteinExistence type="predicted"/>
<dbReference type="PROSITE" id="PS50893">
    <property type="entry name" value="ABC_TRANSPORTER_2"/>
    <property type="match status" value="1"/>
</dbReference>
<dbReference type="AlphaFoldDB" id="A0AAE3KBD7"/>
<feature type="domain" description="ABC transporter" evidence="3">
    <location>
        <begin position="7"/>
        <end position="213"/>
    </location>
</feature>
<dbReference type="GO" id="GO:0016887">
    <property type="term" value="F:ATP hydrolysis activity"/>
    <property type="evidence" value="ECO:0007669"/>
    <property type="project" value="InterPro"/>
</dbReference>
<reference evidence="4" key="1">
    <citation type="submission" date="2022-03" db="EMBL/GenBank/DDBJ databases">
        <title>Genomic Encyclopedia of Type Strains, Phase III (KMG-III): the genomes of soil and plant-associated and newly described type strains.</title>
        <authorList>
            <person name="Whitman W."/>
        </authorList>
    </citation>
    <scope>NUCLEOTIDE SEQUENCE</scope>
    <source>
        <strain evidence="4">ANL 6-2</strain>
    </source>
</reference>
<dbReference type="InterPro" id="IPR003593">
    <property type="entry name" value="AAA+_ATPase"/>
</dbReference>
<dbReference type="PANTHER" id="PTHR24220:SF659">
    <property type="entry name" value="TRANSPORTER, PUTATIVE-RELATED"/>
    <property type="match status" value="1"/>
</dbReference>
<evidence type="ECO:0000313" key="5">
    <source>
        <dbReference type="Proteomes" id="UP001205843"/>
    </source>
</evidence>
<dbReference type="InterPro" id="IPR027417">
    <property type="entry name" value="P-loop_NTPase"/>
</dbReference>
<name>A0AAE3KBD7_9GAMM</name>
<dbReference type="Proteomes" id="UP001205843">
    <property type="component" value="Unassembled WGS sequence"/>
</dbReference>
<dbReference type="GO" id="GO:0022857">
    <property type="term" value="F:transmembrane transporter activity"/>
    <property type="evidence" value="ECO:0007669"/>
    <property type="project" value="TreeGrafter"/>
</dbReference>
<dbReference type="SMART" id="SM00382">
    <property type="entry name" value="AAA"/>
    <property type="match status" value="1"/>
</dbReference>
<protein>
    <submittedName>
        <fullName evidence="4">ABC transport system ATP-binding protein</fullName>
    </submittedName>
</protein>
<evidence type="ECO:0000259" key="3">
    <source>
        <dbReference type="PROSITE" id="PS50893"/>
    </source>
</evidence>
<evidence type="ECO:0000313" key="4">
    <source>
        <dbReference type="EMBL" id="MCP1675395.1"/>
    </source>
</evidence>
<evidence type="ECO:0000256" key="2">
    <source>
        <dbReference type="ARBA" id="ARBA00022840"/>
    </source>
</evidence>
<evidence type="ECO:0000256" key="1">
    <source>
        <dbReference type="ARBA" id="ARBA00022741"/>
    </source>
</evidence>
<accession>A0AAE3KBD7</accession>
<dbReference type="InterPro" id="IPR003439">
    <property type="entry name" value="ABC_transporter-like_ATP-bd"/>
</dbReference>
<dbReference type="RefSeq" id="WP_253478814.1">
    <property type="nucleotide sequence ID" value="NZ_JALJXV010000006.1"/>
</dbReference>
<organism evidence="4 5">
    <name type="scientific">Natronocella acetinitrilica</name>
    <dbReference type="NCBI Taxonomy" id="414046"/>
    <lineage>
        <taxon>Bacteria</taxon>
        <taxon>Pseudomonadati</taxon>
        <taxon>Pseudomonadota</taxon>
        <taxon>Gammaproteobacteria</taxon>
        <taxon>Chromatiales</taxon>
        <taxon>Ectothiorhodospiraceae</taxon>
        <taxon>Natronocella</taxon>
    </lineage>
</organism>
<dbReference type="InterPro" id="IPR017871">
    <property type="entry name" value="ABC_transporter-like_CS"/>
</dbReference>
<sequence>MSHPVHVHVSGLGFRHADGTTLQFPDWTLDGGSQWALIGPSGCGKTTLLQLLAGLRKPSSGSVQIGAQRLDQLSEQDRDRLRGRSIGIVFQTLYLLPTLSVLNNLLLAPAMAGLEPNRERALDLLRRLELDHLTNRHPDALSQGQAQRVAIARALMNRPALLLADEPTSALDDRACLRLLDLLKEETRLCAATLLVATHDQRVREALPSVQELTP</sequence>
<dbReference type="InterPro" id="IPR015854">
    <property type="entry name" value="ABC_transpr_LolD-like"/>
</dbReference>
<dbReference type="GO" id="GO:0005524">
    <property type="term" value="F:ATP binding"/>
    <property type="evidence" value="ECO:0007669"/>
    <property type="project" value="UniProtKB-KW"/>
</dbReference>
<dbReference type="PROSITE" id="PS00211">
    <property type="entry name" value="ABC_TRANSPORTER_1"/>
    <property type="match status" value="1"/>
</dbReference>
<gene>
    <name evidence="4" type="ORF">J2T57_002545</name>
</gene>
<dbReference type="Pfam" id="PF00005">
    <property type="entry name" value="ABC_tran"/>
    <property type="match status" value="1"/>
</dbReference>
<keyword evidence="2 4" id="KW-0067">ATP-binding</keyword>